<dbReference type="AlphaFoldDB" id="A0A382TW61"/>
<gene>
    <name evidence="1" type="ORF">METZ01_LOCUS379087</name>
</gene>
<evidence type="ECO:0008006" key="2">
    <source>
        <dbReference type="Google" id="ProtNLM"/>
    </source>
</evidence>
<sequence>ICCNIIASVITPLIPHFYEVLSSQGSLILSGILESQKEEIIKLLNLYHFKIDNVLSKKDWICIKSFKVTKE</sequence>
<name>A0A382TW61_9ZZZZ</name>
<organism evidence="1">
    <name type="scientific">marine metagenome</name>
    <dbReference type="NCBI Taxonomy" id="408172"/>
    <lineage>
        <taxon>unclassified sequences</taxon>
        <taxon>metagenomes</taxon>
        <taxon>ecological metagenomes</taxon>
    </lineage>
</organism>
<dbReference type="Pfam" id="PF06325">
    <property type="entry name" value="PrmA"/>
    <property type="match status" value="1"/>
</dbReference>
<reference evidence="1" key="1">
    <citation type="submission" date="2018-05" db="EMBL/GenBank/DDBJ databases">
        <authorList>
            <person name="Lanie J.A."/>
            <person name="Ng W.-L."/>
            <person name="Kazmierczak K.M."/>
            <person name="Andrzejewski T.M."/>
            <person name="Davidsen T.M."/>
            <person name="Wayne K.J."/>
            <person name="Tettelin H."/>
            <person name="Glass J.I."/>
            <person name="Rusch D."/>
            <person name="Podicherti R."/>
            <person name="Tsui H.-C.T."/>
            <person name="Winkler M.E."/>
        </authorList>
    </citation>
    <scope>NUCLEOTIDE SEQUENCE</scope>
</reference>
<dbReference type="InterPro" id="IPR029063">
    <property type="entry name" value="SAM-dependent_MTases_sf"/>
</dbReference>
<dbReference type="Gene3D" id="3.40.50.150">
    <property type="entry name" value="Vaccinia Virus protein VP39"/>
    <property type="match status" value="1"/>
</dbReference>
<proteinExistence type="predicted"/>
<feature type="non-terminal residue" evidence="1">
    <location>
        <position position="1"/>
    </location>
</feature>
<evidence type="ECO:0000313" key="1">
    <source>
        <dbReference type="EMBL" id="SVD26233.1"/>
    </source>
</evidence>
<dbReference type="EMBL" id="UINC01139600">
    <property type="protein sequence ID" value="SVD26233.1"/>
    <property type="molecule type" value="Genomic_DNA"/>
</dbReference>
<accession>A0A382TW61</accession>
<protein>
    <recommendedName>
        <fullName evidence="2">50S ribosomal protein L11 methyltransferase</fullName>
    </recommendedName>
</protein>